<evidence type="ECO:0000313" key="7">
    <source>
        <dbReference type="Proteomes" id="UP001320715"/>
    </source>
</evidence>
<evidence type="ECO:0000256" key="2">
    <source>
        <dbReference type="PROSITE-ProRule" id="PRU00169"/>
    </source>
</evidence>
<evidence type="ECO:0000256" key="3">
    <source>
        <dbReference type="PROSITE-ProRule" id="PRU01091"/>
    </source>
</evidence>
<reference evidence="6 7" key="1">
    <citation type="submission" date="2020-01" db="EMBL/GenBank/DDBJ databases">
        <title>Genomes of bacteria type strains.</title>
        <authorList>
            <person name="Chen J."/>
            <person name="Zhu S."/>
            <person name="Yang J."/>
        </authorList>
    </citation>
    <scope>NUCLEOTIDE SEQUENCE [LARGE SCALE GENOMIC DNA]</scope>
    <source>
        <strain evidence="6 7">DSM 16655</strain>
    </source>
</reference>
<evidence type="ECO:0000259" key="5">
    <source>
        <dbReference type="PROSITE" id="PS51755"/>
    </source>
</evidence>
<dbReference type="CDD" id="cd19935">
    <property type="entry name" value="REC_OmpR_CusR-like"/>
    <property type="match status" value="1"/>
</dbReference>
<dbReference type="InterPro" id="IPR036388">
    <property type="entry name" value="WH-like_DNA-bd_sf"/>
</dbReference>
<dbReference type="CDD" id="cd00383">
    <property type="entry name" value="trans_reg_C"/>
    <property type="match status" value="1"/>
</dbReference>
<dbReference type="InterPro" id="IPR001789">
    <property type="entry name" value="Sig_transdc_resp-reg_receiver"/>
</dbReference>
<accession>A0ABT1CXG9</accession>
<dbReference type="SMART" id="SM00448">
    <property type="entry name" value="REC"/>
    <property type="match status" value="1"/>
</dbReference>
<dbReference type="InterPro" id="IPR001867">
    <property type="entry name" value="OmpR/PhoB-type_DNA-bd"/>
</dbReference>
<dbReference type="Pfam" id="PF00072">
    <property type="entry name" value="Response_reg"/>
    <property type="match status" value="1"/>
</dbReference>
<keyword evidence="2" id="KW-0597">Phosphoprotein</keyword>
<evidence type="ECO:0000256" key="1">
    <source>
        <dbReference type="ARBA" id="ARBA00023125"/>
    </source>
</evidence>
<dbReference type="Proteomes" id="UP001320715">
    <property type="component" value="Unassembled WGS sequence"/>
</dbReference>
<dbReference type="Gene3D" id="6.10.250.690">
    <property type="match status" value="1"/>
</dbReference>
<sequence>MRIIVIEDDEKTASFIARGLTESGHVCDVFHNGHDGLFQATQDKDNYDVMIVDRMLPGLDGLSIVRAARAAKVRTPVIFLTAMGGVDDRVEGLEAGGDDYLVKPFAFSELLARLNALARRPPVQEQQTVLKIMDLELDLVRRQARRGGQIIDLQPREFLLLEVLMRAEGRVLTRTMLLEKVWDLHFDPQTSVVETHISRLRAKIDKPFELPLLHTVRNTGYSIHAPR</sequence>
<dbReference type="Pfam" id="PF00486">
    <property type="entry name" value="Trans_reg_C"/>
    <property type="match status" value="1"/>
</dbReference>
<dbReference type="InterPro" id="IPR039420">
    <property type="entry name" value="WalR-like"/>
</dbReference>
<keyword evidence="7" id="KW-1185">Reference proteome</keyword>
<dbReference type="EMBL" id="JAAAML010000005">
    <property type="protein sequence ID" value="MCO6410907.1"/>
    <property type="molecule type" value="Genomic_DNA"/>
</dbReference>
<feature type="domain" description="OmpR/PhoB-type" evidence="5">
    <location>
        <begin position="127"/>
        <end position="225"/>
    </location>
</feature>
<comment type="caution">
    <text evidence="6">The sequence shown here is derived from an EMBL/GenBank/DDBJ whole genome shotgun (WGS) entry which is preliminary data.</text>
</comment>
<gene>
    <name evidence="6" type="ORF">GTW23_22205</name>
</gene>
<feature type="DNA-binding region" description="OmpR/PhoB-type" evidence="3">
    <location>
        <begin position="127"/>
        <end position="225"/>
    </location>
</feature>
<evidence type="ECO:0000259" key="4">
    <source>
        <dbReference type="PROSITE" id="PS50110"/>
    </source>
</evidence>
<name>A0ABT1CXG9_9HYPH</name>
<dbReference type="SMART" id="SM00862">
    <property type="entry name" value="Trans_reg_C"/>
    <property type="match status" value="1"/>
</dbReference>
<dbReference type="InterPro" id="IPR011006">
    <property type="entry name" value="CheY-like_superfamily"/>
</dbReference>
<protein>
    <submittedName>
        <fullName evidence="6">Response regulator</fullName>
    </submittedName>
</protein>
<evidence type="ECO:0000313" key="6">
    <source>
        <dbReference type="EMBL" id="MCO6410907.1"/>
    </source>
</evidence>
<dbReference type="PROSITE" id="PS51755">
    <property type="entry name" value="OMPR_PHOB"/>
    <property type="match status" value="1"/>
</dbReference>
<dbReference type="Gene3D" id="1.10.10.10">
    <property type="entry name" value="Winged helix-like DNA-binding domain superfamily/Winged helix DNA-binding domain"/>
    <property type="match status" value="1"/>
</dbReference>
<dbReference type="SUPFAM" id="SSF52172">
    <property type="entry name" value="CheY-like"/>
    <property type="match status" value="1"/>
</dbReference>
<dbReference type="PANTHER" id="PTHR48111">
    <property type="entry name" value="REGULATOR OF RPOS"/>
    <property type="match status" value="1"/>
</dbReference>
<feature type="modified residue" description="4-aspartylphosphate" evidence="2">
    <location>
        <position position="53"/>
    </location>
</feature>
<dbReference type="Gene3D" id="3.40.50.2300">
    <property type="match status" value="1"/>
</dbReference>
<dbReference type="PROSITE" id="PS50110">
    <property type="entry name" value="RESPONSE_REGULATORY"/>
    <property type="match status" value="1"/>
</dbReference>
<organism evidence="6 7">
    <name type="scientific">Hoeflea alexandrii</name>
    <dbReference type="NCBI Taxonomy" id="288436"/>
    <lineage>
        <taxon>Bacteria</taxon>
        <taxon>Pseudomonadati</taxon>
        <taxon>Pseudomonadota</taxon>
        <taxon>Alphaproteobacteria</taxon>
        <taxon>Hyphomicrobiales</taxon>
        <taxon>Rhizobiaceae</taxon>
        <taxon>Hoeflea</taxon>
    </lineage>
</organism>
<dbReference type="PANTHER" id="PTHR48111:SF76">
    <property type="entry name" value="TWO-COMPONENT RESPONSE REGULATOR"/>
    <property type="match status" value="1"/>
</dbReference>
<keyword evidence="1 3" id="KW-0238">DNA-binding</keyword>
<feature type="domain" description="Response regulatory" evidence="4">
    <location>
        <begin position="2"/>
        <end position="118"/>
    </location>
</feature>
<proteinExistence type="predicted"/>
<dbReference type="RefSeq" id="WP_252917539.1">
    <property type="nucleotide sequence ID" value="NZ_JAAAML010000005.1"/>
</dbReference>